<proteinExistence type="predicted"/>
<feature type="domain" description="Thioredoxin" evidence="3">
    <location>
        <begin position="17"/>
        <end position="188"/>
    </location>
</feature>
<evidence type="ECO:0000313" key="5">
    <source>
        <dbReference type="Proteomes" id="UP000315252"/>
    </source>
</evidence>
<keyword evidence="5" id="KW-1185">Reference proteome</keyword>
<dbReference type="PROSITE" id="PS51352">
    <property type="entry name" value="THIOREDOXIN_2"/>
    <property type="match status" value="1"/>
</dbReference>
<dbReference type="RefSeq" id="WP_142896559.1">
    <property type="nucleotide sequence ID" value="NZ_ML660054.1"/>
</dbReference>
<accession>A0A545TUE3</accession>
<feature type="chain" id="PRO_5022054161" evidence="2">
    <location>
        <begin position="32"/>
        <end position="188"/>
    </location>
</feature>
<gene>
    <name evidence="4" type="ORF">FKG95_11905</name>
</gene>
<dbReference type="Proteomes" id="UP000315252">
    <property type="component" value="Unassembled WGS sequence"/>
</dbReference>
<evidence type="ECO:0000256" key="1">
    <source>
        <dbReference type="ARBA" id="ARBA00023284"/>
    </source>
</evidence>
<dbReference type="Pfam" id="PF00578">
    <property type="entry name" value="AhpC-TSA"/>
    <property type="match status" value="1"/>
</dbReference>
<dbReference type="PROSITE" id="PS00194">
    <property type="entry name" value="THIOREDOXIN_1"/>
    <property type="match status" value="1"/>
</dbReference>
<protein>
    <submittedName>
        <fullName evidence="4">TlpA family protein disulfide reductase</fullName>
    </submittedName>
</protein>
<evidence type="ECO:0000256" key="2">
    <source>
        <dbReference type="SAM" id="SignalP"/>
    </source>
</evidence>
<evidence type="ECO:0000259" key="3">
    <source>
        <dbReference type="PROSITE" id="PS51352"/>
    </source>
</evidence>
<dbReference type="SUPFAM" id="SSF52833">
    <property type="entry name" value="Thioredoxin-like"/>
    <property type="match status" value="1"/>
</dbReference>
<dbReference type="OrthoDB" id="9799347at2"/>
<comment type="caution">
    <text evidence="4">The sequence shown here is derived from an EMBL/GenBank/DDBJ whole genome shotgun (WGS) entry which is preliminary data.</text>
</comment>
<dbReference type="Gene3D" id="3.40.30.10">
    <property type="entry name" value="Glutaredoxin"/>
    <property type="match status" value="1"/>
</dbReference>
<dbReference type="CDD" id="cd02966">
    <property type="entry name" value="TlpA_like_family"/>
    <property type="match status" value="1"/>
</dbReference>
<dbReference type="InterPro" id="IPR000866">
    <property type="entry name" value="AhpC/TSA"/>
</dbReference>
<dbReference type="InterPro" id="IPR036249">
    <property type="entry name" value="Thioredoxin-like_sf"/>
</dbReference>
<dbReference type="EMBL" id="VHSH01000003">
    <property type="protein sequence ID" value="TQV80845.1"/>
    <property type="molecule type" value="Genomic_DNA"/>
</dbReference>
<name>A0A545TUE3_9PROT</name>
<dbReference type="GO" id="GO:0016209">
    <property type="term" value="F:antioxidant activity"/>
    <property type="evidence" value="ECO:0007669"/>
    <property type="project" value="InterPro"/>
</dbReference>
<organism evidence="4 5">
    <name type="scientific">Denitrobaculum tricleocarpae</name>
    <dbReference type="NCBI Taxonomy" id="2591009"/>
    <lineage>
        <taxon>Bacteria</taxon>
        <taxon>Pseudomonadati</taxon>
        <taxon>Pseudomonadota</taxon>
        <taxon>Alphaproteobacteria</taxon>
        <taxon>Rhodospirillales</taxon>
        <taxon>Rhodospirillaceae</taxon>
        <taxon>Denitrobaculum</taxon>
    </lineage>
</organism>
<evidence type="ECO:0000313" key="4">
    <source>
        <dbReference type="EMBL" id="TQV80845.1"/>
    </source>
</evidence>
<dbReference type="InterPro" id="IPR017937">
    <property type="entry name" value="Thioredoxin_CS"/>
</dbReference>
<keyword evidence="1" id="KW-0676">Redox-active center</keyword>
<dbReference type="GO" id="GO:0015036">
    <property type="term" value="F:disulfide oxidoreductase activity"/>
    <property type="evidence" value="ECO:0007669"/>
    <property type="project" value="UniProtKB-ARBA"/>
</dbReference>
<reference evidence="4 5" key="1">
    <citation type="submission" date="2019-06" db="EMBL/GenBank/DDBJ databases">
        <title>Whole genome sequence for Rhodospirillaceae sp. R148.</title>
        <authorList>
            <person name="Wang G."/>
        </authorList>
    </citation>
    <scope>NUCLEOTIDE SEQUENCE [LARGE SCALE GENOMIC DNA]</scope>
    <source>
        <strain evidence="4 5">R148</strain>
    </source>
</reference>
<dbReference type="AlphaFoldDB" id="A0A545TUE3"/>
<dbReference type="PANTHER" id="PTHR42852">
    <property type="entry name" value="THIOL:DISULFIDE INTERCHANGE PROTEIN DSBE"/>
    <property type="match status" value="1"/>
</dbReference>
<dbReference type="PANTHER" id="PTHR42852:SF18">
    <property type="entry name" value="CHROMOSOME UNDETERMINED SCAFFOLD_47, WHOLE GENOME SHOTGUN SEQUENCE"/>
    <property type="match status" value="1"/>
</dbReference>
<keyword evidence="2" id="KW-0732">Signal</keyword>
<feature type="signal peptide" evidence="2">
    <location>
        <begin position="1"/>
        <end position="31"/>
    </location>
</feature>
<dbReference type="InterPro" id="IPR013766">
    <property type="entry name" value="Thioredoxin_domain"/>
</dbReference>
<dbReference type="InterPro" id="IPR050553">
    <property type="entry name" value="Thioredoxin_ResA/DsbE_sf"/>
</dbReference>
<sequence>MSKYSWKKLRNTAAIALLAGFLAGPFTDRMAQAETTVLDAPKREAIAALPTLRGSGIEAQDLENRVVVVAFFASWCPPCNPEFDHLEAVRTKFDGEAVEILAVNIFESFSGLGSDARLQSFLDLKNPGFKTLGKGEEISADFGTVSRIPSVFVFDRKGALAFNFVHAEGAQKTHVEEDELTEVIEKLL</sequence>